<evidence type="ECO:0000256" key="7">
    <source>
        <dbReference type="ARBA" id="ARBA00023015"/>
    </source>
</evidence>
<evidence type="ECO:0000256" key="8">
    <source>
        <dbReference type="ARBA" id="ARBA00023125"/>
    </source>
</evidence>
<dbReference type="InterPro" id="IPR039418">
    <property type="entry name" value="LexA-like"/>
</dbReference>
<dbReference type="GO" id="GO:0045892">
    <property type="term" value="P:negative regulation of DNA-templated transcription"/>
    <property type="evidence" value="ECO:0007669"/>
    <property type="project" value="UniProtKB-UniRule"/>
</dbReference>
<evidence type="ECO:0000256" key="10">
    <source>
        <dbReference type="ARBA" id="ARBA00023204"/>
    </source>
</evidence>
<evidence type="ECO:0000313" key="17">
    <source>
        <dbReference type="Proteomes" id="UP000520814"/>
    </source>
</evidence>
<comment type="function">
    <text evidence="12">Represses a number of genes involved in the response to DNA damage (SOS response), including recA and lexA. In the presence of single-stranded DNA, RecA interacts with LexA causing an autocatalytic cleavage which disrupts the DNA-binding part of LexA, leading to derepression of the SOS regulon and eventually DNA repair.</text>
</comment>
<dbReference type="Pfam" id="PF00717">
    <property type="entry name" value="Peptidase_S24"/>
    <property type="match status" value="1"/>
</dbReference>
<dbReference type="SUPFAM" id="SSF51306">
    <property type="entry name" value="LexA/Signal peptidase"/>
    <property type="match status" value="1"/>
</dbReference>
<dbReference type="RefSeq" id="WP_184194316.1">
    <property type="nucleotide sequence ID" value="NZ_JACHGW010000002.1"/>
</dbReference>
<evidence type="ECO:0000256" key="9">
    <source>
        <dbReference type="ARBA" id="ARBA00023163"/>
    </source>
</evidence>
<evidence type="ECO:0000259" key="15">
    <source>
        <dbReference type="Pfam" id="PF01726"/>
    </source>
</evidence>
<dbReference type="Proteomes" id="UP000520814">
    <property type="component" value="Unassembled WGS sequence"/>
</dbReference>
<evidence type="ECO:0000256" key="6">
    <source>
        <dbReference type="ARBA" id="ARBA00022813"/>
    </source>
</evidence>
<keyword evidence="2 12" id="KW-0678">Repressor</keyword>
<keyword evidence="4 12" id="KW-0227">DNA damage</keyword>
<evidence type="ECO:0000256" key="4">
    <source>
        <dbReference type="ARBA" id="ARBA00022763"/>
    </source>
</evidence>
<keyword evidence="11 12" id="KW-0742">SOS response</keyword>
<feature type="domain" description="Peptidase S24/S26A/S26B/S26C" evidence="14">
    <location>
        <begin position="82"/>
        <end position="196"/>
    </location>
</feature>
<dbReference type="InterPro" id="IPR050077">
    <property type="entry name" value="LexA_repressor"/>
</dbReference>
<reference evidence="16 17" key="1">
    <citation type="submission" date="2020-08" db="EMBL/GenBank/DDBJ databases">
        <title>Genomic Encyclopedia of Type Strains, Phase IV (KMG-IV): sequencing the most valuable type-strain genomes for metagenomic binning, comparative biology and taxonomic classification.</title>
        <authorList>
            <person name="Goeker M."/>
        </authorList>
    </citation>
    <scope>NUCLEOTIDE SEQUENCE [LARGE SCALE GENOMIC DNA]</scope>
    <source>
        <strain evidence="16 17">DSM 23562</strain>
    </source>
</reference>
<dbReference type="InterPro" id="IPR015927">
    <property type="entry name" value="Peptidase_S24_S26A/B/C"/>
</dbReference>
<protein>
    <recommendedName>
        <fullName evidence="12">LexA repressor</fullName>
        <ecNumber evidence="12">3.4.21.88</ecNumber>
    </recommendedName>
</protein>
<dbReference type="GO" id="GO:0003677">
    <property type="term" value="F:DNA binding"/>
    <property type="evidence" value="ECO:0007669"/>
    <property type="project" value="UniProtKB-UniRule"/>
</dbReference>
<feature type="DNA-binding region" description="H-T-H motif" evidence="12">
    <location>
        <begin position="26"/>
        <end position="46"/>
    </location>
</feature>
<evidence type="ECO:0000256" key="12">
    <source>
        <dbReference type="HAMAP-Rule" id="MF_00015"/>
    </source>
</evidence>
<dbReference type="NCBIfam" id="TIGR00498">
    <property type="entry name" value="lexA"/>
    <property type="match status" value="1"/>
</dbReference>
<dbReference type="SUPFAM" id="SSF46785">
    <property type="entry name" value="Winged helix' DNA-binding domain"/>
    <property type="match status" value="1"/>
</dbReference>
<dbReference type="GO" id="GO:0009432">
    <property type="term" value="P:SOS response"/>
    <property type="evidence" value="ECO:0007669"/>
    <property type="project" value="UniProtKB-UniRule"/>
</dbReference>
<dbReference type="PANTHER" id="PTHR33516:SF2">
    <property type="entry name" value="LEXA REPRESSOR-RELATED"/>
    <property type="match status" value="1"/>
</dbReference>
<evidence type="ECO:0000256" key="13">
    <source>
        <dbReference type="RuleBase" id="RU003991"/>
    </source>
</evidence>
<dbReference type="EMBL" id="JACHGW010000002">
    <property type="protein sequence ID" value="MBB6050070.1"/>
    <property type="molecule type" value="Genomic_DNA"/>
</dbReference>
<dbReference type="Gene3D" id="1.10.10.10">
    <property type="entry name" value="Winged helix-like DNA-binding domain superfamily/Winged helix DNA-binding domain"/>
    <property type="match status" value="1"/>
</dbReference>
<feature type="active site" description="For autocatalytic cleavage activity" evidence="12">
    <location>
        <position position="125"/>
    </location>
</feature>
<feature type="domain" description="LexA repressor DNA-binding" evidence="15">
    <location>
        <begin position="2"/>
        <end position="62"/>
    </location>
</feature>
<dbReference type="Pfam" id="PF01726">
    <property type="entry name" value="LexA_DNA_bind"/>
    <property type="match status" value="1"/>
</dbReference>
<sequence>MLSAKQQEILEVIRQALMRDGQAPTVREIGKLTGLRSSCSVQKHLNSLQEKGYIKRDPYKYRSVELLMDGAPMTRRRTVTVPLLGRVAAGAPIFATENIEESYPLPEALVPRDADCFMLKIKGDSMMDAGIFDGDLVVVRKQETANSGEIVVALIEDEATVKTFYPAGDNGIRLQPENKYMKPIITKNASILGKVVLTMRQYN</sequence>
<comment type="subunit">
    <text evidence="12">Homodimer.</text>
</comment>
<keyword evidence="7 12" id="KW-0805">Transcription regulation</keyword>
<keyword evidence="10 12" id="KW-0234">DNA repair</keyword>
<keyword evidence="17" id="KW-1185">Reference proteome</keyword>
<keyword evidence="9 12" id="KW-0804">Transcription</keyword>
<dbReference type="Gene3D" id="2.10.109.10">
    <property type="entry name" value="Umud Fragment, subunit A"/>
    <property type="match status" value="1"/>
</dbReference>
<evidence type="ECO:0000259" key="14">
    <source>
        <dbReference type="Pfam" id="PF00717"/>
    </source>
</evidence>
<dbReference type="GO" id="GO:0006508">
    <property type="term" value="P:proteolysis"/>
    <property type="evidence" value="ECO:0007669"/>
    <property type="project" value="InterPro"/>
</dbReference>
<evidence type="ECO:0000256" key="5">
    <source>
        <dbReference type="ARBA" id="ARBA00022801"/>
    </source>
</evidence>
<comment type="caution">
    <text evidence="16">The sequence shown here is derived from an EMBL/GenBank/DDBJ whole genome shotgun (WGS) entry which is preliminary data.</text>
</comment>
<dbReference type="InterPro" id="IPR006199">
    <property type="entry name" value="LexA_DNA-bd_dom"/>
</dbReference>
<keyword evidence="3 12" id="KW-0235">DNA replication</keyword>
<organism evidence="16 17">
    <name type="scientific">Armatimonas rosea</name>
    <dbReference type="NCBI Taxonomy" id="685828"/>
    <lineage>
        <taxon>Bacteria</taxon>
        <taxon>Bacillati</taxon>
        <taxon>Armatimonadota</taxon>
        <taxon>Armatimonadia</taxon>
        <taxon>Armatimonadales</taxon>
        <taxon>Armatimonadaceae</taxon>
        <taxon>Armatimonas</taxon>
    </lineage>
</organism>
<dbReference type="CDD" id="cd06529">
    <property type="entry name" value="S24_LexA-like"/>
    <property type="match status" value="1"/>
</dbReference>
<accession>A0A7W9W6I4</accession>
<evidence type="ECO:0000256" key="2">
    <source>
        <dbReference type="ARBA" id="ARBA00022491"/>
    </source>
</evidence>
<comment type="catalytic activity">
    <reaction evidence="12">
        <text>Hydrolysis of Ala-|-Gly bond in repressor LexA.</text>
        <dbReference type="EC" id="3.4.21.88"/>
    </reaction>
</comment>
<proteinExistence type="inferred from homology"/>
<dbReference type="PANTHER" id="PTHR33516">
    <property type="entry name" value="LEXA REPRESSOR"/>
    <property type="match status" value="1"/>
</dbReference>
<dbReference type="GO" id="GO:0006260">
    <property type="term" value="P:DNA replication"/>
    <property type="evidence" value="ECO:0007669"/>
    <property type="project" value="UniProtKB-UniRule"/>
</dbReference>
<dbReference type="InterPro" id="IPR006200">
    <property type="entry name" value="LexA"/>
</dbReference>
<dbReference type="FunFam" id="2.10.109.10:FF:000001">
    <property type="entry name" value="LexA repressor"/>
    <property type="match status" value="1"/>
</dbReference>
<dbReference type="GO" id="GO:0006281">
    <property type="term" value="P:DNA repair"/>
    <property type="evidence" value="ECO:0007669"/>
    <property type="project" value="UniProtKB-UniRule"/>
</dbReference>
<keyword evidence="6 12" id="KW-0068">Autocatalytic cleavage</keyword>
<dbReference type="InterPro" id="IPR036286">
    <property type="entry name" value="LexA/Signal_pep-like_sf"/>
</dbReference>
<dbReference type="InterPro" id="IPR006197">
    <property type="entry name" value="Peptidase_S24_LexA"/>
</dbReference>
<evidence type="ECO:0000313" key="16">
    <source>
        <dbReference type="EMBL" id="MBB6050070.1"/>
    </source>
</evidence>
<feature type="active site" description="For autocatalytic cleavage activity" evidence="12">
    <location>
        <position position="162"/>
    </location>
</feature>
<keyword evidence="5 12" id="KW-0378">Hydrolase</keyword>
<evidence type="ECO:0000256" key="1">
    <source>
        <dbReference type="ARBA" id="ARBA00007484"/>
    </source>
</evidence>
<evidence type="ECO:0000256" key="3">
    <source>
        <dbReference type="ARBA" id="ARBA00022705"/>
    </source>
</evidence>
<evidence type="ECO:0000256" key="11">
    <source>
        <dbReference type="ARBA" id="ARBA00023236"/>
    </source>
</evidence>
<gene>
    <name evidence="12" type="primary">lexA</name>
    <name evidence="16" type="ORF">HNQ39_001861</name>
</gene>
<dbReference type="InterPro" id="IPR036388">
    <property type="entry name" value="WH-like_DNA-bd_sf"/>
</dbReference>
<dbReference type="HAMAP" id="MF_00015">
    <property type="entry name" value="LexA"/>
    <property type="match status" value="1"/>
</dbReference>
<name>A0A7W9W6I4_ARMRO</name>
<dbReference type="EC" id="3.4.21.88" evidence="12"/>
<comment type="similarity">
    <text evidence="1 12 13">Belongs to the peptidase S24 family.</text>
</comment>
<dbReference type="PRINTS" id="PR00726">
    <property type="entry name" value="LEXASERPTASE"/>
</dbReference>
<dbReference type="AlphaFoldDB" id="A0A7W9W6I4"/>
<feature type="site" description="Cleavage; by autolysis" evidence="12">
    <location>
        <begin position="89"/>
        <end position="90"/>
    </location>
</feature>
<keyword evidence="8 12" id="KW-0238">DNA-binding</keyword>
<dbReference type="GO" id="GO:0004252">
    <property type="term" value="F:serine-type endopeptidase activity"/>
    <property type="evidence" value="ECO:0007669"/>
    <property type="project" value="UniProtKB-UniRule"/>
</dbReference>
<dbReference type="InterPro" id="IPR036390">
    <property type="entry name" value="WH_DNA-bd_sf"/>
</dbReference>